<sequence length="216" mass="24620">MSVTTDPGLEQYVLRHIDPEPEQLHRLNRETHRRCLYPDMCSGHYQGRFLKMLMRMIKPVNILELGTFTGYSAMCLAEGAPDNAAVHTVELNDEMGRMIQENFNQWPHGHKITLHIGDALQLIEQLSRQYGPWDLVFMDANKRNYADYYQAVMPHVASGGFIVADNTLWYGKVADSDAHDAQTLGIRHFNSIVASDPHVEKVILPLRDGLTLIHKL</sequence>
<reference evidence="1" key="1">
    <citation type="submission" date="2019-04" db="EMBL/GenBank/DDBJ databases">
        <title>Microbes associate with the intestines of laboratory mice.</title>
        <authorList>
            <person name="Navarre W."/>
            <person name="Wong E."/>
            <person name="Huang K.C."/>
            <person name="Tropini C."/>
            <person name="Ng K."/>
            <person name="Yu B."/>
        </authorList>
    </citation>
    <scope>NUCLEOTIDE SEQUENCE</scope>
    <source>
        <strain evidence="1">NM86_A22</strain>
    </source>
</reference>
<evidence type="ECO:0000313" key="1">
    <source>
        <dbReference type="EMBL" id="THG53099.1"/>
    </source>
</evidence>
<gene>
    <name evidence="1" type="ORF">E5990_04595</name>
</gene>
<protein>
    <submittedName>
        <fullName evidence="1">O-methyltransferase</fullName>
    </submittedName>
</protein>
<evidence type="ECO:0000313" key="2">
    <source>
        <dbReference type="Proteomes" id="UP000305401"/>
    </source>
</evidence>
<organism evidence="1 2">
    <name type="scientific">Muribaculum caecicola</name>
    <dbReference type="NCBI Taxonomy" id="3038144"/>
    <lineage>
        <taxon>Bacteria</taxon>
        <taxon>Pseudomonadati</taxon>
        <taxon>Bacteroidota</taxon>
        <taxon>Bacteroidia</taxon>
        <taxon>Bacteroidales</taxon>
        <taxon>Muribaculaceae</taxon>
        <taxon>Muribaculum</taxon>
    </lineage>
</organism>
<keyword evidence="2" id="KW-1185">Reference proteome</keyword>
<dbReference type="Proteomes" id="UP000305401">
    <property type="component" value="Unassembled WGS sequence"/>
</dbReference>
<accession>A0AC61S6R9</accession>
<dbReference type="EMBL" id="SSTG01000038">
    <property type="protein sequence ID" value="THG53099.1"/>
    <property type="molecule type" value="Genomic_DNA"/>
</dbReference>
<comment type="caution">
    <text evidence="1">The sequence shown here is derived from an EMBL/GenBank/DDBJ whole genome shotgun (WGS) entry which is preliminary data.</text>
</comment>
<name>A0AC61S6R9_9BACT</name>
<proteinExistence type="predicted"/>